<feature type="compositionally biased region" description="Low complexity" evidence="2">
    <location>
        <begin position="569"/>
        <end position="579"/>
    </location>
</feature>
<dbReference type="Proteomes" id="UP001280121">
    <property type="component" value="Unassembled WGS sequence"/>
</dbReference>
<evidence type="ECO:0000313" key="4">
    <source>
        <dbReference type="EMBL" id="KAK2639222.1"/>
    </source>
</evidence>
<dbReference type="PANTHER" id="PTHR46033:SF67">
    <property type="entry name" value="AMINOTRANSFERASE-LIKE, PLANT MOBILE DOMAIN FAMILY PROTEIN"/>
    <property type="match status" value="1"/>
</dbReference>
<reference evidence="4" key="1">
    <citation type="journal article" date="2023" name="Plant J.">
        <title>Genome sequences and population genomics provide insights into the demographic history, inbreeding, and mutation load of two 'living fossil' tree species of Dipteronia.</title>
        <authorList>
            <person name="Feng Y."/>
            <person name="Comes H.P."/>
            <person name="Chen J."/>
            <person name="Zhu S."/>
            <person name="Lu R."/>
            <person name="Zhang X."/>
            <person name="Li P."/>
            <person name="Qiu J."/>
            <person name="Olsen K.M."/>
            <person name="Qiu Y."/>
        </authorList>
    </citation>
    <scope>NUCLEOTIDE SEQUENCE</scope>
    <source>
        <strain evidence="4">KIB01</strain>
    </source>
</reference>
<accession>A0AAD9TNT1</accession>
<dbReference type="EMBL" id="JANJYI010000008">
    <property type="protein sequence ID" value="KAK2639222.1"/>
    <property type="molecule type" value="Genomic_DNA"/>
</dbReference>
<feature type="compositionally biased region" description="Basic and acidic residues" evidence="2">
    <location>
        <begin position="555"/>
        <end position="565"/>
    </location>
</feature>
<proteinExistence type="predicted"/>
<dbReference type="AlphaFoldDB" id="A0AAD9TNT1"/>
<gene>
    <name evidence="4" type="ORF">Ddye_027017</name>
</gene>
<keyword evidence="1" id="KW-0175">Coiled coil</keyword>
<evidence type="ECO:0000259" key="3">
    <source>
        <dbReference type="Pfam" id="PF10536"/>
    </source>
</evidence>
<dbReference type="Pfam" id="PF10536">
    <property type="entry name" value="PMD"/>
    <property type="match status" value="1"/>
</dbReference>
<feature type="region of interest" description="Disordered" evidence="2">
    <location>
        <begin position="555"/>
        <end position="579"/>
    </location>
</feature>
<dbReference type="PANTHER" id="PTHR46033">
    <property type="entry name" value="PROTEIN MAIN-LIKE 2"/>
    <property type="match status" value="1"/>
</dbReference>
<sequence>MEEFEDFGFVEREELMVSPSGDGEPTFRSAHFLQPTVTSIDGPVFEIPNHCISSVPQTFEPKNWPLEVKYNGWRQPTKEWRTWVENMCSLHESTWKKSGIREAIWSSTYEIHRNNDLVLGLAEKWCPDTKTFIFSWGEATITLEDLLISGYSVLGSTFFLGLQTEELKRIEQKLYQARKELNRSASKKASYGQWMKKFMGTGLDIEHEAFLALWLSRFVFPVHSHVIVEAVFPVAIHLSRGTRIALAPPILASIYRDLGLLKEIIVSLAELDHSGDQDQVLEITMCSQFQLVQIWAWERFIEFRPKANLIKIGEPRCAQWHKQNIGVGNVRTVLDSAGVSFDWRPYAQTLKNWKLPEFYAEKEMCVSVDADLPEEFGSFALCLRTSELVGIDCVEHYLPHRVAMQFGMDQDLPACVARANDTPRVAWTCYCKPITCEKLYIPPRLYKAVVTTRYSNWWKESMFRLKFECKAVQPIKRAFSSLNSTPRRSKAVKARCFVGSAKRLKRAAESKYSAKSTKVSFKKSLEKSPKTSKQKKKVINASSILGSLLKKAKKPAEASKEKEELSDVSASAGSSSKKLPPSLIVKKELNDSLVPPGFAPKFNLVKTRDAVDEDDLSIADILRSTNVHGEILRSNCIKKCFEKSPKTSKRKNKDKKDINASVTLGSLLKKAKTPVETSKEKENVCDVSASAGSSSSNKLPPCLIVEEELNDTPVVPGFAPEFNLVETMDSVDEDDMTIAEILRYKNVQFMDGDTSSSHSRNFSSSVADNEAAKIVEPPTELLEKIMQNGFVKGDSGTVLEDAAEGTSGSPDNDTLMIQSSELEGNKYATELLECQLEDRVSRLEKIFAELKAAKFGLSHHN</sequence>
<organism evidence="4 5">
    <name type="scientific">Dipteronia dyeriana</name>
    <dbReference type="NCBI Taxonomy" id="168575"/>
    <lineage>
        <taxon>Eukaryota</taxon>
        <taxon>Viridiplantae</taxon>
        <taxon>Streptophyta</taxon>
        <taxon>Embryophyta</taxon>
        <taxon>Tracheophyta</taxon>
        <taxon>Spermatophyta</taxon>
        <taxon>Magnoliopsida</taxon>
        <taxon>eudicotyledons</taxon>
        <taxon>Gunneridae</taxon>
        <taxon>Pentapetalae</taxon>
        <taxon>rosids</taxon>
        <taxon>malvids</taxon>
        <taxon>Sapindales</taxon>
        <taxon>Sapindaceae</taxon>
        <taxon>Hippocastanoideae</taxon>
        <taxon>Acereae</taxon>
        <taxon>Dipteronia</taxon>
    </lineage>
</organism>
<protein>
    <recommendedName>
        <fullName evidence="3">Aminotransferase-like plant mobile domain-containing protein</fullName>
    </recommendedName>
</protein>
<keyword evidence="5" id="KW-1185">Reference proteome</keyword>
<name>A0AAD9TNT1_9ROSI</name>
<dbReference type="InterPro" id="IPR044824">
    <property type="entry name" value="MAIN-like"/>
</dbReference>
<feature type="coiled-coil region" evidence="1">
    <location>
        <begin position="160"/>
        <end position="187"/>
    </location>
</feature>
<evidence type="ECO:0000256" key="2">
    <source>
        <dbReference type="SAM" id="MobiDB-lite"/>
    </source>
</evidence>
<evidence type="ECO:0000256" key="1">
    <source>
        <dbReference type="SAM" id="Coils"/>
    </source>
</evidence>
<dbReference type="GO" id="GO:0010073">
    <property type="term" value="P:meristem maintenance"/>
    <property type="evidence" value="ECO:0007669"/>
    <property type="project" value="InterPro"/>
</dbReference>
<evidence type="ECO:0000313" key="5">
    <source>
        <dbReference type="Proteomes" id="UP001280121"/>
    </source>
</evidence>
<dbReference type="InterPro" id="IPR019557">
    <property type="entry name" value="AminoTfrase-like_pln_mobile"/>
</dbReference>
<feature type="domain" description="Aminotransferase-like plant mobile" evidence="3">
    <location>
        <begin position="99"/>
        <end position="459"/>
    </location>
</feature>
<comment type="caution">
    <text evidence="4">The sequence shown here is derived from an EMBL/GenBank/DDBJ whole genome shotgun (WGS) entry which is preliminary data.</text>
</comment>